<dbReference type="InterPro" id="IPR036885">
    <property type="entry name" value="SWIB_MDM2_dom_sf"/>
</dbReference>
<keyword evidence="4" id="KW-1185">Reference proteome</keyword>
<dbReference type="InterPro" id="IPR019835">
    <property type="entry name" value="SWIB_domain"/>
</dbReference>
<accession>A0A7G5EJN6</accession>
<dbReference type="Pfam" id="PF02201">
    <property type="entry name" value="SWIB"/>
    <property type="match status" value="1"/>
</dbReference>
<protein>
    <submittedName>
        <fullName evidence="3">DNA topoisomerase III</fullName>
    </submittedName>
</protein>
<dbReference type="Proteomes" id="UP000515240">
    <property type="component" value="Chromosome"/>
</dbReference>
<dbReference type="PROSITE" id="PS51925">
    <property type="entry name" value="SWIB_MDM2"/>
    <property type="match status" value="1"/>
</dbReference>
<organism evidence="3 4">
    <name type="scientific">Comamonas piscis</name>
    <dbReference type="NCBI Taxonomy" id="1562974"/>
    <lineage>
        <taxon>Bacteria</taxon>
        <taxon>Pseudomonadati</taxon>
        <taxon>Pseudomonadota</taxon>
        <taxon>Betaproteobacteria</taxon>
        <taxon>Burkholderiales</taxon>
        <taxon>Comamonadaceae</taxon>
        <taxon>Comamonas</taxon>
    </lineage>
</organism>
<dbReference type="Gene3D" id="1.10.245.10">
    <property type="entry name" value="SWIB/MDM2 domain"/>
    <property type="match status" value="1"/>
</dbReference>
<dbReference type="RefSeq" id="WP_182323662.1">
    <property type="nucleotide sequence ID" value="NZ_CP058554.1"/>
</dbReference>
<dbReference type="PANTHER" id="PTHR13844">
    <property type="entry name" value="SWI/SNF-RELATED MATRIX-ASSOCIATED ACTIN-DEPENDENT REGULATOR OF CHROMATIN SUBFAMILY D"/>
    <property type="match status" value="1"/>
</dbReference>
<dbReference type="SMART" id="SM00151">
    <property type="entry name" value="SWIB"/>
    <property type="match status" value="1"/>
</dbReference>
<sequence>MATASKTAAPAKKRTPNAAFMKPLTPSAELGAVVGTAPLPRTEIISKLWVYIKANNLQDAANKRMINADDKLKKVFGKPQVSMFEMAGLIGKHVK</sequence>
<feature type="region of interest" description="Disordered" evidence="1">
    <location>
        <begin position="1"/>
        <end position="20"/>
    </location>
</feature>
<dbReference type="GO" id="GO:0016853">
    <property type="term" value="F:isomerase activity"/>
    <property type="evidence" value="ECO:0007669"/>
    <property type="project" value="UniProtKB-KW"/>
</dbReference>
<dbReference type="CDD" id="cd10567">
    <property type="entry name" value="SWIB-MDM2_like"/>
    <property type="match status" value="1"/>
</dbReference>
<keyword evidence="3" id="KW-0413">Isomerase</keyword>
<dbReference type="KEGG" id="cpis:HS961_15975"/>
<dbReference type="InterPro" id="IPR003121">
    <property type="entry name" value="SWIB_MDM2_domain"/>
</dbReference>
<dbReference type="SUPFAM" id="SSF47592">
    <property type="entry name" value="SWIB/MDM2 domain"/>
    <property type="match status" value="1"/>
</dbReference>
<reference evidence="3 4" key="1">
    <citation type="journal article" date="2020" name="G3 (Bethesda)">
        <title>CeMbio - The Caenorhabditis elegans Microbiome Resource.</title>
        <authorList>
            <person name="Dirksen P."/>
            <person name="Assie A."/>
            <person name="Zimmermann J."/>
            <person name="Zhang F."/>
            <person name="Tietje A.M."/>
            <person name="Marsh S.A."/>
            <person name="Felix M.A."/>
            <person name="Shapira M."/>
            <person name="Kaleta C."/>
            <person name="Schulenburg H."/>
            <person name="Samuel B."/>
        </authorList>
    </citation>
    <scope>NUCLEOTIDE SEQUENCE [LARGE SCALE GENOMIC DNA]</scope>
    <source>
        <strain evidence="3 4">BIGb0172</strain>
    </source>
</reference>
<proteinExistence type="predicted"/>
<evidence type="ECO:0000259" key="2">
    <source>
        <dbReference type="PROSITE" id="PS51925"/>
    </source>
</evidence>
<feature type="compositionally biased region" description="Low complexity" evidence="1">
    <location>
        <begin position="1"/>
        <end position="10"/>
    </location>
</feature>
<gene>
    <name evidence="3" type="ORF">HS961_15975</name>
</gene>
<evidence type="ECO:0000256" key="1">
    <source>
        <dbReference type="SAM" id="MobiDB-lite"/>
    </source>
</evidence>
<evidence type="ECO:0000313" key="3">
    <source>
        <dbReference type="EMBL" id="QMV74211.1"/>
    </source>
</evidence>
<evidence type="ECO:0000313" key="4">
    <source>
        <dbReference type="Proteomes" id="UP000515240"/>
    </source>
</evidence>
<feature type="domain" description="DM2" evidence="2">
    <location>
        <begin position="19"/>
        <end position="95"/>
    </location>
</feature>
<name>A0A7G5EJN6_9BURK</name>
<dbReference type="EMBL" id="CP058554">
    <property type="protein sequence ID" value="QMV74211.1"/>
    <property type="molecule type" value="Genomic_DNA"/>
</dbReference>
<dbReference type="AlphaFoldDB" id="A0A7G5EJN6"/>